<gene>
    <name evidence="3" type="ORF">CLV45_1467</name>
</gene>
<feature type="chain" id="PRO_5014631101" evidence="2">
    <location>
        <begin position="21"/>
        <end position="100"/>
    </location>
</feature>
<evidence type="ECO:0000313" key="4">
    <source>
        <dbReference type="Proteomes" id="UP000228535"/>
    </source>
</evidence>
<sequence length="100" mass="10647">MRVFKQLLAAGLLLSLPATIGCSLLNSGSGGSGASSTSGSSTSGSSMEIEGLRSEIREQERVTEEAKLRAKSEQERLEAKRHQLKAAEREQKANQVRSGS</sequence>
<dbReference type="EMBL" id="PGFA01000001">
    <property type="protein sequence ID" value="PJJ60042.1"/>
    <property type="molecule type" value="Genomic_DNA"/>
</dbReference>
<dbReference type="Proteomes" id="UP000228535">
    <property type="component" value="Unassembled WGS sequence"/>
</dbReference>
<dbReference type="AlphaFoldDB" id="A0A2M9BQ65"/>
<evidence type="ECO:0000313" key="3">
    <source>
        <dbReference type="EMBL" id="PJJ60042.1"/>
    </source>
</evidence>
<dbReference type="PROSITE" id="PS51257">
    <property type="entry name" value="PROKAR_LIPOPROTEIN"/>
    <property type="match status" value="1"/>
</dbReference>
<feature type="compositionally biased region" description="Low complexity" evidence="1">
    <location>
        <begin position="34"/>
        <end position="46"/>
    </location>
</feature>
<keyword evidence="4" id="KW-1185">Reference proteome</keyword>
<dbReference type="OrthoDB" id="886557at2"/>
<feature type="compositionally biased region" description="Basic and acidic residues" evidence="1">
    <location>
        <begin position="50"/>
        <end position="92"/>
    </location>
</feature>
<dbReference type="RefSeq" id="WP_100335709.1">
    <property type="nucleotide sequence ID" value="NZ_PGFA01000001.1"/>
</dbReference>
<evidence type="ECO:0000256" key="1">
    <source>
        <dbReference type="SAM" id="MobiDB-lite"/>
    </source>
</evidence>
<keyword evidence="2" id="KW-0732">Signal</keyword>
<feature type="region of interest" description="Disordered" evidence="1">
    <location>
        <begin position="25"/>
        <end position="100"/>
    </location>
</feature>
<comment type="caution">
    <text evidence="3">The sequence shown here is derived from an EMBL/GenBank/DDBJ whole genome shotgun (WGS) entry which is preliminary data.</text>
</comment>
<organism evidence="3 4">
    <name type="scientific">Hymenobacter chitinivorans DSM 11115</name>
    <dbReference type="NCBI Taxonomy" id="1121954"/>
    <lineage>
        <taxon>Bacteria</taxon>
        <taxon>Pseudomonadati</taxon>
        <taxon>Bacteroidota</taxon>
        <taxon>Cytophagia</taxon>
        <taxon>Cytophagales</taxon>
        <taxon>Hymenobacteraceae</taxon>
        <taxon>Hymenobacter</taxon>
    </lineage>
</organism>
<evidence type="ECO:0000256" key="2">
    <source>
        <dbReference type="SAM" id="SignalP"/>
    </source>
</evidence>
<name>A0A2M9BQ65_9BACT</name>
<protein>
    <submittedName>
        <fullName evidence="3">Uncharacterized protein</fullName>
    </submittedName>
</protein>
<reference evidence="3 4" key="1">
    <citation type="submission" date="2017-11" db="EMBL/GenBank/DDBJ databases">
        <title>Genomic Encyclopedia of Archaeal and Bacterial Type Strains, Phase II (KMG-II): From Individual Species to Whole Genera.</title>
        <authorList>
            <person name="Goeker M."/>
        </authorList>
    </citation>
    <scope>NUCLEOTIDE SEQUENCE [LARGE SCALE GENOMIC DNA]</scope>
    <source>
        <strain evidence="3 4">DSM 11115</strain>
    </source>
</reference>
<proteinExistence type="predicted"/>
<accession>A0A2M9BQ65</accession>
<feature type="signal peptide" evidence="2">
    <location>
        <begin position="1"/>
        <end position="20"/>
    </location>
</feature>